<feature type="transmembrane region" description="Helical" evidence="6">
    <location>
        <begin position="256"/>
        <end position="277"/>
    </location>
</feature>
<feature type="transmembrane region" description="Helical" evidence="6">
    <location>
        <begin position="58"/>
        <end position="80"/>
    </location>
</feature>
<feature type="transmembrane region" description="Helical" evidence="6">
    <location>
        <begin position="297"/>
        <end position="318"/>
    </location>
</feature>
<comment type="caution">
    <text evidence="7">The sequence shown here is derived from an EMBL/GenBank/DDBJ whole genome shotgun (WGS) entry which is preliminary data.</text>
</comment>
<dbReference type="AlphaFoldDB" id="A0AAV0AKR8"/>
<feature type="transmembrane region" description="Helical" evidence="6">
    <location>
        <begin position="125"/>
        <end position="143"/>
    </location>
</feature>
<evidence type="ECO:0000256" key="2">
    <source>
        <dbReference type="ARBA" id="ARBA00022692"/>
    </source>
</evidence>
<dbReference type="InterPro" id="IPR005178">
    <property type="entry name" value="Ostalpha/TMEM184C"/>
</dbReference>
<protein>
    <submittedName>
        <fullName evidence="7">Organic solute transporter Ostalpha-domain-containing protein</fullName>
    </submittedName>
</protein>
<dbReference type="SMART" id="SM01417">
    <property type="entry name" value="Solute_trans_a"/>
    <property type="match status" value="1"/>
</dbReference>
<evidence type="ECO:0000256" key="5">
    <source>
        <dbReference type="SAM" id="MobiDB-lite"/>
    </source>
</evidence>
<keyword evidence="8" id="KW-1185">Reference proteome</keyword>
<evidence type="ECO:0000256" key="1">
    <source>
        <dbReference type="ARBA" id="ARBA00004141"/>
    </source>
</evidence>
<dbReference type="PANTHER" id="PTHR23423">
    <property type="entry name" value="ORGANIC SOLUTE TRANSPORTER-RELATED"/>
    <property type="match status" value="1"/>
</dbReference>
<evidence type="ECO:0000313" key="8">
    <source>
        <dbReference type="Proteomes" id="UP001153365"/>
    </source>
</evidence>
<feature type="region of interest" description="Disordered" evidence="5">
    <location>
        <begin position="414"/>
        <end position="439"/>
    </location>
</feature>
<keyword evidence="2 6" id="KW-0812">Transmembrane</keyword>
<name>A0AAV0AKR8_PHAPC</name>
<evidence type="ECO:0000256" key="3">
    <source>
        <dbReference type="ARBA" id="ARBA00022989"/>
    </source>
</evidence>
<feature type="transmembrane region" description="Helical" evidence="6">
    <location>
        <begin position="92"/>
        <end position="113"/>
    </location>
</feature>
<evidence type="ECO:0000256" key="6">
    <source>
        <dbReference type="SAM" id="Phobius"/>
    </source>
</evidence>
<keyword evidence="4 6" id="KW-0472">Membrane</keyword>
<dbReference type="Proteomes" id="UP001153365">
    <property type="component" value="Unassembled WGS sequence"/>
</dbReference>
<comment type="subcellular location">
    <subcellularLocation>
        <location evidence="1">Membrane</location>
        <topology evidence="1">Multi-pass membrane protein</topology>
    </subcellularLocation>
</comment>
<gene>
    <name evidence="7" type="ORF">PPACK8108_LOCUS3046</name>
</gene>
<feature type="region of interest" description="Disordered" evidence="5">
    <location>
        <begin position="483"/>
        <end position="507"/>
    </location>
</feature>
<accession>A0AAV0AKR8</accession>
<feature type="transmembrane region" description="Helical" evidence="6">
    <location>
        <begin position="194"/>
        <end position="215"/>
    </location>
</feature>
<reference evidence="7" key="1">
    <citation type="submission" date="2022-06" db="EMBL/GenBank/DDBJ databases">
        <authorList>
            <consortium name="SYNGENTA / RWTH Aachen University"/>
        </authorList>
    </citation>
    <scope>NUCLEOTIDE SEQUENCE</scope>
</reference>
<evidence type="ECO:0000313" key="7">
    <source>
        <dbReference type="EMBL" id="CAH7668529.1"/>
    </source>
</evidence>
<proteinExistence type="predicted"/>
<sequence>MTQRYPPLVSALVILSYHGFRLVEARKECPVENLEEVDHEGFFSHGIRVEWDAHRLGWASAGIATFIATVASLTNIYLHCSNYNKPLEQRQIIRILLMPTIYSLVSFFSYRYYREYVYFAVVRDIYEAFVLAAFLILCLLYVGRSPLEQQKVMAQKEKSKLSFPFCCFRYRPSKPNFLIATKWSVLQYVLLRPLISAAAIVTDSLGVFCAASYHYSFANVWLLIITFVSATIALYGLLIIYHLAKEDLQGHRPLMKFMSIKIGVFLVFYQGFLISFLDHLGLIHPTTYWSKSNIADGINALATTIEMALIAVFQIFAFSYTEYKALIKGSEVDKKATPWKNFLHSQDYRDFARDIRVGSKFFFNKLRGKARLNVRDPKDETNDLDFQRAFGLHIAQQTIITGSLGRSYDLGRSNSIKDTKHHRKSSDLSKNDGSGEDRIDIDVDVSSTASFTLESHTYEDIQLNNYKDLNSGKEHSEFYYSKELSNSPESTELKQGEDNRFNSDQRN</sequence>
<keyword evidence="3 6" id="KW-1133">Transmembrane helix</keyword>
<evidence type="ECO:0000256" key="4">
    <source>
        <dbReference type="ARBA" id="ARBA00023136"/>
    </source>
</evidence>
<dbReference type="GO" id="GO:0016020">
    <property type="term" value="C:membrane"/>
    <property type="evidence" value="ECO:0007669"/>
    <property type="project" value="UniProtKB-SubCell"/>
</dbReference>
<dbReference type="EMBL" id="CALTRL010000540">
    <property type="protein sequence ID" value="CAH7668529.1"/>
    <property type="molecule type" value="Genomic_DNA"/>
</dbReference>
<dbReference type="Pfam" id="PF03619">
    <property type="entry name" value="Solute_trans_a"/>
    <property type="match status" value="1"/>
</dbReference>
<feature type="compositionally biased region" description="Basic and acidic residues" evidence="5">
    <location>
        <begin position="425"/>
        <end position="439"/>
    </location>
</feature>
<organism evidence="7 8">
    <name type="scientific">Phakopsora pachyrhizi</name>
    <name type="common">Asian soybean rust disease fungus</name>
    <dbReference type="NCBI Taxonomy" id="170000"/>
    <lineage>
        <taxon>Eukaryota</taxon>
        <taxon>Fungi</taxon>
        <taxon>Dikarya</taxon>
        <taxon>Basidiomycota</taxon>
        <taxon>Pucciniomycotina</taxon>
        <taxon>Pucciniomycetes</taxon>
        <taxon>Pucciniales</taxon>
        <taxon>Phakopsoraceae</taxon>
        <taxon>Phakopsora</taxon>
    </lineage>
</organism>
<feature type="compositionally biased region" description="Basic and acidic residues" evidence="5">
    <location>
        <begin position="491"/>
        <end position="507"/>
    </location>
</feature>
<feature type="transmembrane region" description="Helical" evidence="6">
    <location>
        <begin position="221"/>
        <end position="244"/>
    </location>
</feature>